<dbReference type="AlphaFoldDB" id="A0A2H4SS05"/>
<dbReference type="PRINTS" id="PR00081">
    <property type="entry name" value="GDHRDH"/>
</dbReference>
<organism evidence="1 2">
    <name type="scientific">Cordyceps militaris</name>
    <name type="common">Caterpillar fungus</name>
    <name type="synonym">Clavaria militaris</name>
    <dbReference type="NCBI Taxonomy" id="73501"/>
    <lineage>
        <taxon>Eukaryota</taxon>
        <taxon>Fungi</taxon>
        <taxon>Dikarya</taxon>
        <taxon>Ascomycota</taxon>
        <taxon>Pezizomycotina</taxon>
        <taxon>Sordariomycetes</taxon>
        <taxon>Hypocreomycetidae</taxon>
        <taxon>Hypocreales</taxon>
        <taxon>Cordycipitaceae</taxon>
        <taxon>Cordyceps</taxon>
    </lineage>
</organism>
<dbReference type="GO" id="GO:0016616">
    <property type="term" value="F:oxidoreductase activity, acting on the CH-OH group of donors, NAD or NADP as acceptor"/>
    <property type="evidence" value="ECO:0007669"/>
    <property type="project" value="TreeGrafter"/>
</dbReference>
<dbReference type="VEuPathDB" id="FungiDB:A9K55_001208"/>
<name>A0A2H4SS05_CORMI</name>
<dbReference type="Proteomes" id="UP000323067">
    <property type="component" value="Chromosome iii"/>
</dbReference>
<dbReference type="Pfam" id="PF00106">
    <property type="entry name" value="adh_short"/>
    <property type="match status" value="1"/>
</dbReference>
<sequence>MATRNALIIGSNRGLGLGLLKVFKEHGYNVFGTIRPQTRSDPSFKDLEATGATVIDLDYLDEDSIAAAAQCYGHDRPLDYRVMTVGPFLASKYFLPSLRRSEFGKIVNITSEWASIAANDCGTHISYRVPKSALNALSISVAIELRAAEENIAVLCVDPGDVPTKLSRWAGDIDLNDSVRGMYEQIDKATIEDTGLFVNWRGHKWPY</sequence>
<evidence type="ECO:0000313" key="1">
    <source>
        <dbReference type="EMBL" id="ATY65873.1"/>
    </source>
</evidence>
<dbReference type="PANTHER" id="PTHR45458">
    <property type="entry name" value="SHORT-CHAIN DEHYDROGENASE/REDUCTASE SDR"/>
    <property type="match status" value="1"/>
</dbReference>
<dbReference type="SUPFAM" id="SSF51735">
    <property type="entry name" value="NAD(P)-binding Rossmann-fold domains"/>
    <property type="match status" value="1"/>
</dbReference>
<dbReference type="VEuPathDB" id="FungiDB:CCM_08277"/>
<dbReference type="InterPro" id="IPR036291">
    <property type="entry name" value="NAD(P)-bd_dom_sf"/>
</dbReference>
<dbReference type="InterPro" id="IPR052184">
    <property type="entry name" value="SDR_enzymes"/>
</dbReference>
<accession>A0A2H4SS05</accession>
<dbReference type="PANTHER" id="PTHR45458:SF1">
    <property type="entry name" value="SHORT CHAIN DEHYDROGENASE"/>
    <property type="match status" value="1"/>
</dbReference>
<dbReference type="Gene3D" id="3.40.50.720">
    <property type="entry name" value="NAD(P)-binding Rossmann-like Domain"/>
    <property type="match status" value="2"/>
</dbReference>
<evidence type="ECO:0000313" key="2">
    <source>
        <dbReference type="Proteomes" id="UP000323067"/>
    </source>
</evidence>
<dbReference type="InterPro" id="IPR002347">
    <property type="entry name" value="SDR_fam"/>
</dbReference>
<reference evidence="1 2" key="1">
    <citation type="journal article" date="2017" name="BMC Genomics">
        <title>Chromosome level assembly and secondary metabolite potential of the parasitic fungus Cordyceps militaris.</title>
        <authorList>
            <person name="Kramer G.J."/>
            <person name="Nodwell J.R."/>
        </authorList>
    </citation>
    <scope>NUCLEOTIDE SEQUENCE [LARGE SCALE GENOMIC DNA]</scope>
    <source>
        <strain evidence="1 2">ATCC 34164</strain>
    </source>
</reference>
<gene>
    <name evidence="1" type="ORF">A9K55_001208</name>
</gene>
<dbReference type="EMBL" id="CP023326">
    <property type="protein sequence ID" value="ATY65873.1"/>
    <property type="molecule type" value="Genomic_DNA"/>
</dbReference>
<protein>
    <submittedName>
        <fullName evidence="1">Short chain dehydrogenase</fullName>
    </submittedName>
</protein>
<proteinExistence type="predicted"/>